<evidence type="ECO:0000313" key="6">
    <source>
        <dbReference type="EMBL" id="MFC6761691.1"/>
    </source>
</evidence>
<comment type="similarity">
    <text evidence="3">Belongs to the D-isomer specific 2-hydroxyacid dehydrogenase family.</text>
</comment>
<evidence type="ECO:0000256" key="1">
    <source>
        <dbReference type="ARBA" id="ARBA00023002"/>
    </source>
</evidence>
<dbReference type="InterPro" id="IPR006139">
    <property type="entry name" value="D-isomer_2_OHA_DH_cat_dom"/>
</dbReference>
<dbReference type="Pfam" id="PF00389">
    <property type="entry name" value="2-Hacid_dh"/>
    <property type="match status" value="1"/>
</dbReference>
<keyword evidence="1 3" id="KW-0560">Oxidoreductase</keyword>
<comment type="caution">
    <text evidence="6">The sequence shown here is derived from an EMBL/GenBank/DDBJ whole genome shotgun (WGS) entry which is preliminary data.</text>
</comment>
<reference evidence="7" key="1">
    <citation type="journal article" date="2019" name="Int. J. Syst. Evol. Microbiol.">
        <title>The Global Catalogue of Microorganisms (GCM) 10K type strain sequencing project: providing services to taxonomists for standard genome sequencing and annotation.</title>
        <authorList>
            <consortium name="The Broad Institute Genomics Platform"/>
            <consortium name="The Broad Institute Genome Sequencing Center for Infectious Disease"/>
            <person name="Wu L."/>
            <person name="Ma J."/>
        </authorList>
    </citation>
    <scope>NUCLEOTIDE SEQUENCE [LARGE SCALE GENOMIC DNA]</scope>
    <source>
        <strain evidence="7">CCUG 66188</strain>
    </source>
</reference>
<dbReference type="EMBL" id="JBHSWG010000003">
    <property type="protein sequence ID" value="MFC6761691.1"/>
    <property type="molecule type" value="Genomic_DNA"/>
</dbReference>
<dbReference type="Gene3D" id="3.40.50.720">
    <property type="entry name" value="NAD(P)-binding Rossmann-like Domain"/>
    <property type="match status" value="2"/>
</dbReference>
<keyword evidence="7" id="KW-1185">Reference proteome</keyword>
<dbReference type="Pfam" id="PF02826">
    <property type="entry name" value="2-Hacid_dh_C"/>
    <property type="match status" value="1"/>
</dbReference>
<evidence type="ECO:0000259" key="5">
    <source>
        <dbReference type="Pfam" id="PF02826"/>
    </source>
</evidence>
<gene>
    <name evidence="6" type="ORF">ACFQFQ_23010</name>
</gene>
<accession>A0ABW2B7X4</accession>
<dbReference type="InterPro" id="IPR050223">
    <property type="entry name" value="D-isomer_2-hydroxyacid_DH"/>
</dbReference>
<proteinExistence type="inferred from homology"/>
<dbReference type="InterPro" id="IPR036291">
    <property type="entry name" value="NAD(P)-bd_dom_sf"/>
</dbReference>
<keyword evidence="2" id="KW-0520">NAD</keyword>
<name>A0ABW2B7X4_9RHOB</name>
<feature type="domain" description="D-isomer specific 2-hydroxyacid dehydrogenase NAD-binding" evidence="5">
    <location>
        <begin position="106"/>
        <end position="278"/>
    </location>
</feature>
<dbReference type="SUPFAM" id="SSF51735">
    <property type="entry name" value="NAD(P)-binding Rossmann-fold domains"/>
    <property type="match status" value="1"/>
</dbReference>
<dbReference type="SUPFAM" id="SSF52283">
    <property type="entry name" value="Formate/glycerate dehydrogenase catalytic domain-like"/>
    <property type="match status" value="1"/>
</dbReference>
<evidence type="ECO:0000256" key="3">
    <source>
        <dbReference type="RuleBase" id="RU003719"/>
    </source>
</evidence>
<dbReference type="Proteomes" id="UP001596353">
    <property type="component" value="Unassembled WGS sequence"/>
</dbReference>
<dbReference type="PANTHER" id="PTHR10996:SF178">
    <property type="entry name" value="2-HYDROXYACID DEHYDROGENASE YGL185C-RELATED"/>
    <property type="match status" value="1"/>
</dbReference>
<evidence type="ECO:0000259" key="4">
    <source>
        <dbReference type="Pfam" id="PF00389"/>
    </source>
</evidence>
<organism evidence="6 7">
    <name type="scientific">Sulfitobacter porphyrae</name>
    <dbReference type="NCBI Taxonomy" id="1246864"/>
    <lineage>
        <taxon>Bacteria</taxon>
        <taxon>Pseudomonadati</taxon>
        <taxon>Pseudomonadota</taxon>
        <taxon>Alphaproteobacteria</taxon>
        <taxon>Rhodobacterales</taxon>
        <taxon>Roseobacteraceae</taxon>
        <taxon>Sulfitobacter</taxon>
    </lineage>
</organism>
<dbReference type="PANTHER" id="PTHR10996">
    <property type="entry name" value="2-HYDROXYACID DEHYDROGENASE-RELATED"/>
    <property type="match status" value="1"/>
</dbReference>
<dbReference type="InterPro" id="IPR006140">
    <property type="entry name" value="D-isomer_DH_NAD-bd"/>
</dbReference>
<protein>
    <submittedName>
        <fullName evidence="6">NAD(P)-dependent oxidoreductase</fullName>
    </submittedName>
</protein>
<feature type="domain" description="D-isomer specific 2-hydroxyacid dehydrogenase catalytic" evidence="4">
    <location>
        <begin position="46"/>
        <end position="300"/>
    </location>
</feature>
<evidence type="ECO:0000313" key="7">
    <source>
        <dbReference type="Proteomes" id="UP001596353"/>
    </source>
</evidence>
<sequence>MNRPDVAFLGFKMDTVVTQVAAFATPVLADDIAALSPERRAAITCAVTSAVNGASGELLDLLPNLSHIVSAGAGLDRFDFDDLRARGITLNDTGHLVSSDTAEMAVMLLLAMARDVVRADDHVRSGRWADGHFGYRIRVAGKTAGIVGLGRIGRLIAERLTGLGLDVAYHTRAPRPDAPWPHVGNLEELAARSDFLVAAVPGGAATRNMFDAGVLRALGPRGYFVNISRGTVVDEEALISALTEGTIAGAALDVFENEPRPDPRFAKLSNVTLTPHVAAITEDYAAELAADIARQVVAHLEISLPQA</sequence>
<evidence type="ECO:0000256" key="2">
    <source>
        <dbReference type="ARBA" id="ARBA00023027"/>
    </source>
</evidence>